<dbReference type="Pfam" id="PF21274">
    <property type="entry name" value="Rng_hyd_C"/>
    <property type="match status" value="1"/>
</dbReference>
<dbReference type="PRINTS" id="PR00420">
    <property type="entry name" value="RNGMNOXGNASE"/>
</dbReference>
<sequence length="759" mass="80633">MSSVLLDTQVIVVGAGPVGLLLAGELRLGGADVVVIERLPQPTTESRASTLHARTMEFLDSRGLLEQFGELPGDVKGHFGGVPLDLTLDGPFPGQWKAPQTQTERILQQWAASLGVPILRGHEVTGLIVGPGRVLAEVTGQGAPVRVRSIFVVGCDGEQSTVRRLAEIPFVGRHATRELLRADVEGIDVPDRRFERLPAGLAIAARRADGVTRIMVHVFGSQPGRRDGPPVFSEIREAWRQVTGEDIGGGVPLWINSFSDVSRQAVCYRKGRILLAGDAAHAQMPIGGQALNLGLQDAANLGWKLALHVRGKAPSTLLDTYHTERHAVGVRVLGNIKAQATLLLGGPEVDATRVFFGELLGHARVRQQLAGMISGLDVRYDAGAGDDERLGRRSIPENVTVNQGKTSTSALLRGGRGLLVLRLGDPDRLARLRRDAAPWADRIDTVVAEAGTASGVLVRPDGYVAWCDDGLSGLPDALERWFGSPGKTIDTHLDLPDSTSFGRRKLMDRLAGKTALVTGASRGIGRAIAIRIADEGALVAVHYAANTQMAEDVVATIEKNGGRAFAVQAELGAPGDAHELFLRLEAGLKERTGSVELDVLVNNAGVMGGVPADETTAEQFDRLIAVNAKAPFFLIQRALSNLTSGARVINISSGLTRFANPDEVAYAMSKGAVEQLALHLAKPLAERGITINSVAPGITRNGNPVFDIPEAVEQMARLSPFGRVGEPQDVADIVAFLASDESRWMTGAFVDASGGTLLG</sequence>
<dbReference type="RefSeq" id="WP_044852712.1">
    <property type="nucleotide sequence ID" value="NZ_CP016174.1"/>
</dbReference>
<evidence type="ECO:0000313" key="5">
    <source>
        <dbReference type="Proteomes" id="UP000093695"/>
    </source>
</evidence>
<dbReference type="PANTHER" id="PTHR43639:SF1">
    <property type="entry name" value="SHORT-CHAIN DEHYDROGENASE_REDUCTASE FAMILY PROTEIN"/>
    <property type="match status" value="1"/>
</dbReference>
<accession>A0A193BUI5</accession>
<dbReference type="GO" id="GO:0071949">
    <property type="term" value="F:FAD binding"/>
    <property type="evidence" value="ECO:0007669"/>
    <property type="project" value="InterPro"/>
</dbReference>
<reference evidence="4 5" key="1">
    <citation type="journal article" date="2015" name="Genome Announc.">
        <title>Draft Genome Sequence of Norvancomycin-Producing Strain Amycolatopsis orientalis CPCC200066.</title>
        <authorList>
            <person name="Lei X."/>
            <person name="Yuan F."/>
            <person name="Shi Y."/>
            <person name="Li X."/>
            <person name="Wang L."/>
            <person name="Hong B."/>
        </authorList>
    </citation>
    <scope>NUCLEOTIDE SEQUENCE [LARGE SCALE GENOMIC DNA]</scope>
    <source>
        <strain evidence="4 5">B-37</strain>
    </source>
</reference>
<proteinExistence type="inferred from homology"/>
<dbReference type="Proteomes" id="UP000093695">
    <property type="component" value="Chromosome"/>
</dbReference>
<dbReference type="AlphaFoldDB" id="A0A193BUI5"/>
<dbReference type="InterPro" id="IPR002938">
    <property type="entry name" value="FAD-bd"/>
</dbReference>
<dbReference type="EMBL" id="CP016174">
    <property type="protein sequence ID" value="ANN15834.1"/>
    <property type="molecule type" value="Genomic_DNA"/>
</dbReference>
<dbReference type="Gene3D" id="3.40.50.720">
    <property type="entry name" value="NAD(P)-binding Rossmann-like Domain"/>
    <property type="match status" value="1"/>
</dbReference>
<dbReference type="SUPFAM" id="SSF51905">
    <property type="entry name" value="FAD/NAD(P)-binding domain"/>
    <property type="match status" value="1"/>
</dbReference>
<organism evidence="4 5">
    <name type="scientific">Amycolatopsis orientalis</name>
    <name type="common">Nocardia orientalis</name>
    <dbReference type="NCBI Taxonomy" id="31958"/>
    <lineage>
        <taxon>Bacteria</taxon>
        <taxon>Bacillati</taxon>
        <taxon>Actinomycetota</taxon>
        <taxon>Actinomycetes</taxon>
        <taxon>Pseudonocardiales</taxon>
        <taxon>Pseudonocardiaceae</taxon>
        <taxon>Amycolatopsis</taxon>
    </lineage>
</organism>
<dbReference type="Gene3D" id="3.30.70.2450">
    <property type="match status" value="1"/>
</dbReference>
<protein>
    <submittedName>
        <fullName evidence="4">Monooxygenase</fullName>
    </submittedName>
</protein>
<dbReference type="STRING" id="31958.SD37_09355"/>
<feature type="domain" description="Ketoreductase" evidence="3">
    <location>
        <begin position="513"/>
        <end position="697"/>
    </location>
</feature>
<evidence type="ECO:0000256" key="2">
    <source>
        <dbReference type="ARBA" id="ARBA00023002"/>
    </source>
</evidence>
<keyword evidence="5" id="KW-1185">Reference proteome</keyword>
<comment type="similarity">
    <text evidence="1">Belongs to the short-chain dehydrogenases/reductases (SDR) family.</text>
</comment>
<dbReference type="InterPro" id="IPR020904">
    <property type="entry name" value="Sc_DH/Rdtase_CS"/>
</dbReference>
<keyword evidence="4" id="KW-0503">Monooxygenase</keyword>
<dbReference type="InterPro" id="IPR036188">
    <property type="entry name" value="FAD/NAD-bd_sf"/>
</dbReference>
<dbReference type="PROSITE" id="PS00061">
    <property type="entry name" value="ADH_SHORT"/>
    <property type="match status" value="1"/>
</dbReference>
<dbReference type="FunFam" id="3.40.50.720:FF:000084">
    <property type="entry name" value="Short-chain dehydrogenase reductase"/>
    <property type="match status" value="1"/>
</dbReference>
<gene>
    <name evidence="4" type="ORF">SD37_09355</name>
</gene>
<name>A0A193BUI5_AMYOR</name>
<dbReference type="Pfam" id="PF13561">
    <property type="entry name" value="adh_short_C2"/>
    <property type="match status" value="1"/>
</dbReference>
<dbReference type="InterPro" id="IPR002347">
    <property type="entry name" value="SDR_fam"/>
</dbReference>
<dbReference type="PANTHER" id="PTHR43639">
    <property type="entry name" value="OXIDOREDUCTASE, SHORT-CHAIN DEHYDROGENASE/REDUCTASE FAMILY (AFU_ORTHOLOGUE AFUA_5G02870)"/>
    <property type="match status" value="1"/>
</dbReference>
<dbReference type="InterPro" id="IPR057326">
    <property type="entry name" value="KR_dom"/>
</dbReference>
<keyword evidence="2" id="KW-0560">Oxidoreductase</keyword>
<dbReference type="GO" id="GO:0004497">
    <property type="term" value="F:monooxygenase activity"/>
    <property type="evidence" value="ECO:0007669"/>
    <property type="project" value="UniProtKB-KW"/>
</dbReference>
<evidence type="ECO:0000256" key="1">
    <source>
        <dbReference type="ARBA" id="ARBA00006484"/>
    </source>
</evidence>
<dbReference type="InterPro" id="IPR036291">
    <property type="entry name" value="NAD(P)-bd_dom_sf"/>
</dbReference>
<dbReference type="Pfam" id="PF01494">
    <property type="entry name" value="FAD_binding_3"/>
    <property type="match status" value="1"/>
</dbReference>
<dbReference type="SUPFAM" id="SSF51735">
    <property type="entry name" value="NAD(P)-binding Rossmann-fold domains"/>
    <property type="match status" value="1"/>
</dbReference>
<dbReference type="Gene3D" id="3.40.30.120">
    <property type="match status" value="1"/>
</dbReference>
<evidence type="ECO:0000259" key="3">
    <source>
        <dbReference type="SMART" id="SM00822"/>
    </source>
</evidence>
<dbReference type="Gene3D" id="3.50.50.60">
    <property type="entry name" value="FAD/NAD(P)-binding domain"/>
    <property type="match status" value="2"/>
</dbReference>
<dbReference type="SMART" id="SM00822">
    <property type="entry name" value="PKS_KR"/>
    <property type="match status" value="1"/>
</dbReference>
<evidence type="ECO:0000313" key="4">
    <source>
        <dbReference type="EMBL" id="ANN15834.1"/>
    </source>
</evidence>
<dbReference type="KEGG" id="aori:SD37_09355"/>